<evidence type="ECO:0000313" key="11">
    <source>
        <dbReference type="Proteomes" id="UP000094565"/>
    </source>
</evidence>
<name>A0A1B2J889_PICPA</name>
<dbReference type="PANTHER" id="PTHR10344:SF1">
    <property type="entry name" value="THYMIDYLATE KINASE"/>
    <property type="match status" value="1"/>
</dbReference>
<evidence type="ECO:0000256" key="6">
    <source>
        <dbReference type="ARBA" id="ARBA00022741"/>
    </source>
</evidence>
<keyword evidence="4" id="KW-0808">Transferase</keyword>
<keyword evidence="11" id="KW-1185">Reference proteome</keyword>
<dbReference type="AlphaFoldDB" id="A0A1B2J889"/>
<evidence type="ECO:0000256" key="1">
    <source>
        <dbReference type="ARBA" id="ARBA00004992"/>
    </source>
</evidence>
<dbReference type="PANTHER" id="PTHR10344">
    <property type="entry name" value="THYMIDYLATE KINASE"/>
    <property type="match status" value="1"/>
</dbReference>
<dbReference type="SUPFAM" id="SSF52540">
    <property type="entry name" value="P-loop containing nucleoside triphosphate hydrolases"/>
    <property type="match status" value="1"/>
</dbReference>
<dbReference type="OrthoDB" id="425602at2759"/>
<dbReference type="EMBL" id="CP014584">
    <property type="protein sequence ID" value="ANZ74196.1"/>
    <property type="molecule type" value="Genomic_DNA"/>
</dbReference>
<dbReference type="GO" id="GO:0005829">
    <property type="term" value="C:cytosol"/>
    <property type="evidence" value="ECO:0007669"/>
    <property type="project" value="TreeGrafter"/>
</dbReference>
<evidence type="ECO:0000256" key="2">
    <source>
        <dbReference type="ARBA" id="ARBA00009776"/>
    </source>
</evidence>
<dbReference type="GO" id="GO:0006235">
    <property type="term" value="P:dTTP biosynthetic process"/>
    <property type="evidence" value="ECO:0007669"/>
    <property type="project" value="TreeGrafter"/>
</dbReference>
<dbReference type="Proteomes" id="UP000094565">
    <property type="component" value="Chromosome 1"/>
</dbReference>
<keyword evidence="8" id="KW-0067">ATP-binding</keyword>
<dbReference type="HAMAP" id="MF_00165">
    <property type="entry name" value="Thymidylate_kinase"/>
    <property type="match status" value="1"/>
</dbReference>
<evidence type="ECO:0000313" key="10">
    <source>
        <dbReference type="EMBL" id="ANZ74196.1"/>
    </source>
</evidence>
<feature type="domain" description="Thymidylate kinase-like" evidence="9">
    <location>
        <begin position="8"/>
        <end position="184"/>
    </location>
</feature>
<evidence type="ECO:0000256" key="8">
    <source>
        <dbReference type="ARBA" id="ARBA00022840"/>
    </source>
</evidence>
<protein>
    <recommendedName>
        <fullName evidence="3">dTMP kinase</fullName>
        <ecNumber evidence="3">2.7.4.9</ecNumber>
    </recommendedName>
</protein>
<keyword evidence="5" id="KW-0545">Nucleotide biosynthesis</keyword>
<accession>A0A1B2J889</accession>
<sequence>MRAPLIVIEGLDRTGKSTQTAKLCKRLNGYLVKFPNRETRIGKLLNQYLTDKSNPMPLEVAHLLFSANRWEMIKDIEDSLNKGTPVVMDRYVYSGVAYSMAKGLDIEWCLAPDKGLPKPDITIFLKANDLDSISQREGFGEERYEVASLQTSVRNNFETLRSRFDEWEVILIDGKDIDQVHEQIWKLVCPLARGLTTGLNRF</sequence>
<dbReference type="GO" id="GO:0004798">
    <property type="term" value="F:dTMP kinase activity"/>
    <property type="evidence" value="ECO:0007669"/>
    <property type="project" value="UniProtKB-EC"/>
</dbReference>
<dbReference type="GO" id="GO:0004550">
    <property type="term" value="F:nucleoside diphosphate kinase activity"/>
    <property type="evidence" value="ECO:0007669"/>
    <property type="project" value="TreeGrafter"/>
</dbReference>
<dbReference type="InterPro" id="IPR027417">
    <property type="entry name" value="P-loop_NTPase"/>
</dbReference>
<dbReference type="EC" id="2.7.4.9" evidence="3"/>
<dbReference type="CDD" id="cd01672">
    <property type="entry name" value="TMPK"/>
    <property type="match status" value="1"/>
</dbReference>
<comment type="similarity">
    <text evidence="2">Belongs to the thymidylate kinase family.</text>
</comment>
<keyword evidence="6" id="KW-0547">Nucleotide-binding</keyword>
<dbReference type="GO" id="GO:0005524">
    <property type="term" value="F:ATP binding"/>
    <property type="evidence" value="ECO:0007669"/>
    <property type="project" value="UniProtKB-KW"/>
</dbReference>
<dbReference type="Pfam" id="PF02223">
    <property type="entry name" value="Thymidylate_kin"/>
    <property type="match status" value="1"/>
</dbReference>
<evidence type="ECO:0000256" key="3">
    <source>
        <dbReference type="ARBA" id="ARBA00012980"/>
    </source>
</evidence>
<dbReference type="GO" id="GO:0006227">
    <property type="term" value="P:dUDP biosynthetic process"/>
    <property type="evidence" value="ECO:0007669"/>
    <property type="project" value="TreeGrafter"/>
</dbReference>
<dbReference type="GO" id="GO:0006233">
    <property type="term" value="P:dTDP biosynthetic process"/>
    <property type="evidence" value="ECO:0007669"/>
    <property type="project" value="InterPro"/>
</dbReference>
<evidence type="ECO:0000259" key="9">
    <source>
        <dbReference type="Pfam" id="PF02223"/>
    </source>
</evidence>
<comment type="pathway">
    <text evidence="1">Pyrimidine metabolism; dTTP biosynthesis.</text>
</comment>
<keyword evidence="7" id="KW-0418">Kinase</keyword>
<dbReference type="InterPro" id="IPR018094">
    <property type="entry name" value="Thymidylate_kinase"/>
</dbReference>
<evidence type="ECO:0000256" key="5">
    <source>
        <dbReference type="ARBA" id="ARBA00022727"/>
    </source>
</evidence>
<dbReference type="InterPro" id="IPR018095">
    <property type="entry name" value="Thymidylate_kin_CS"/>
</dbReference>
<evidence type="ECO:0000256" key="4">
    <source>
        <dbReference type="ARBA" id="ARBA00022679"/>
    </source>
</evidence>
<dbReference type="NCBIfam" id="TIGR00041">
    <property type="entry name" value="DTMP_kinase"/>
    <property type="match status" value="1"/>
</dbReference>
<proteinExistence type="inferred from homology"/>
<reference evidence="10 11" key="1">
    <citation type="submission" date="2016-02" db="EMBL/GenBank/DDBJ databases">
        <title>Comparative genomic and transcriptomic foundation for Pichia pastoris.</title>
        <authorList>
            <person name="Love K.R."/>
            <person name="Shah K.A."/>
            <person name="Whittaker C.A."/>
            <person name="Wu J."/>
            <person name="Bartlett M.C."/>
            <person name="Ma D."/>
            <person name="Leeson R.L."/>
            <person name="Priest M."/>
            <person name="Young S.K."/>
            <person name="Love J.C."/>
        </authorList>
    </citation>
    <scope>NUCLEOTIDE SEQUENCE [LARGE SCALE GENOMIC DNA]</scope>
    <source>
        <strain evidence="10 11">ATCC 28485</strain>
    </source>
</reference>
<gene>
    <name evidence="10" type="primary">CDC8</name>
    <name evidence="10" type="ORF">ATY40_BA7500273</name>
</gene>
<evidence type="ECO:0000256" key="7">
    <source>
        <dbReference type="ARBA" id="ARBA00022777"/>
    </source>
</evidence>
<dbReference type="PROSITE" id="PS01331">
    <property type="entry name" value="THYMIDYLATE_KINASE"/>
    <property type="match status" value="1"/>
</dbReference>
<dbReference type="GO" id="GO:0005634">
    <property type="term" value="C:nucleus"/>
    <property type="evidence" value="ECO:0007669"/>
    <property type="project" value="TreeGrafter"/>
</dbReference>
<dbReference type="Gene3D" id="3.40.50.300">
    <property type="entry name" value="P-loop containing nucleotide triphosphate hydrolases"/>
    <property type="match status" value="1"/>
</dbReference>
<dbReference type="InterPro" id="IPR039430">
    <property type="entry name" value="Thymidylate_kin-like_dom"/>
</dbReference>
<organism evidence="10 11">
    <name type="scientific">Komagataella pastoris</name>
    <name type="common">Yeast</name>
    <name type="synonym">Pichia pastoris</name>
    <dbReference type="NCBI Taxonomy" id="4922"/>
    <lineage>
        <taxon>Eukaryota</taxon>
        <taxon>Fungi</taxon>
        <taxon>Dikarya</taxon>
        <taxon>Ascomycota</taxon>
        <taxon>Saccharomycotina</taxon>
        <taxon>Pichiomycetes</taxon>
        <taxon>Pichiales</taxon>
        <taxon>Pichiaceae</taxon>
        <taxon>Komagataella</taxon>
    </lineage>
</organism>